<evidence type="ECO:0000256" key="1">
    <source>
        <dbReference type="SAM" id="Phobius"/>
    </source>
</evidence>
<name>A0A0L0DRE1_THETB</name>
<dbReference type="AlphaFoldDB" id="A0A0L0DRE1"/>
<accession>A0A0L0DRE1</accession>
<dbReference type="RefSeq" id="XP_013761726.1">
    <property type="nucleotide sequence ID" value="XM_013906272.1"/>
</dbReference>
<reference evidence="2 3" key="1">
    <citation type="submission" date="2010-05" db="EMBL/GenBank/DDBJ databases">
        <title>The Genome Sequence of Thecamonas trahens ATCC 50062.</title>
        <authorList>
            <consortium name="The Broad Institute Genome Sequencing Platform"/>
            <person name="Russ C."/>
            <person name="Cuomo C."/>
            <person name="Shea T."/>
            <person name="Young S.K."/>
            <person name="Zeng Q."/>
            <person name="Koehrsen M."/>
            <person name="Haas B."/>
            <person name="Borodovsky M."/>
            <person name="Guigo R."/>
            <person name="Alvarado L."/>
            <person name="Berlin A."/>
            <person name="Bochicchio J."/>
            <person name="Borenstein D."/>
            <person name="Chapman S."/>
            <person name="Chen Z."/>
            <person name="Freedman E."/>
            <person name="Gellesch M."/>
            <person name="Goldberg J."/>
            <person name="Griggs A."/>
            <person name="Gujja S."/>
            <person name="Heilman E."/>
            <person name="Heiman D."/>
            <person name="Hepburn T."/>
            <person name="Howarth C."/>
            <person name="Jen D."/>
            <person name="Larson L."/>
            <person name="Mehta T."/>
            <person name="Park D."/>
            <person name="Pearson M."/>
            <person name="Roberts A."/>
            <person name="Saif S."/>
            <person name="Shenoy N."/>
            <person name="Sisk P."/>
            <person name="Stolte C."/>
            <person name="Sykes S."/>
            <person name="Thomson T."/>
            <person name="Walk T."/>
            <person name="White J."/>
            <person name="Yandava C."/>
            <person name="Burger G."/>
            <person name="Gray M.W."/>
            <person name="Holland P.W.H."/>
            <person name="King N."/>
            <person name="Lang F.B.F."/>
            <person name="Roger A.J."/>
            <person name="Ruiz-Trillo I."/>
            <person name="Lander E."/>
            <person name="Nusbaum C."/>
        </authorList>
    </citation>
    <scope>NUCLEOTIDE SEQUENCE [LARGE SCALE GENOMIC DNA]</scope>
    <source>
        <strain evidence="2 3">ATCC 50062</strain>
    </source>
</reference>
<gene>
    <name evidence="2" type="ORF">AMSG_01680</name>
</gene>
<feature type="transmembrane region" description="Helical" evidence="1">
    <location>
        <begin position="12"/>
        <end position="31"/>
    </location>
</feature>
<evidence type="ECO:0000313" key="3">
    <source>
        <dbReference type="Proteomes" id="UP000054408"/>
    </source>
</evidence>
<dbReference type="GeneID" id="25561422"/>
<keyword evidence="3" id="KW-1185">Reference proteome</keyword>
<dbReference type="Proteomes" id="UP000054408">
    <property type="component" value="Unassembled WGS sequence"/>
</dbReference>
<dbReference type="EMBL" id="GL349438">
    <property type="protein sequence ID" value="KNC54827.1"/>
    <property type="molecule type" value="Genomic_DNA"/>
</dbReference>
<keyword evidence="1" id="KW-0812">Transmembrane</keyword>
<keyword evidence="1" id="KW-1133">Transmembrane helix</keyword>
<organism evidence="2 3">
    <name type="scientific">Thecamonas trahens ATCC 50062</name>
    <dbReference type="NCBI Taxonomy" id="461836"/>
    <lineage>
        <taxon>Eukaryota</taxon>
        <taxon>Apusozoa</taxon>
        <taxon>Apusomonadida</taxon>
        <taxon>Apusomonadidae</taxon>
        <taxon>Thecamonas</taxon>
    </lineage>
</organism>
<evidence type="ECO:0000313" key="2">
    <source>
        <dbReference type="EMBL" id="KNC54827.1"/>
    </source>
</evidence>
<keyword evidence="1" id="KW-0472">Membrane</keyword>
<protein>
    <submittedName>
        <fullName evidence="2">Uncharacterized protein</fullName>
    </submittedName>
</protein>
<feature type="transmembrane region" description="Helical" evidence="1">
    <location>
        <begin position="258"/>
        <end position="280"/>
    </location>
</feature>
<proteinExistence type="predicted"/>
<sequence length="371" mass="40277">MLLKWMNGWERVLFVAIVLLAFAGNVFNMVINGRKLVEARDRPVTTASFRSRTKAPDGTFLTTCSLNPLDPMVAGICEKNLYMPTGESAPDGTPLVAFVPTSVPCNEVAYTYFGFSCIDYPLADVFPSATNPTFSFSIRGSTQLCFNDKARCGTTAVYAMIRSADQELASSTTLAAFKPLPLPTHGTAFLHIGMSTIQRLHQNAITSFPLSATVIRSFEQEPSPTLRSYTNASFGITIDQFSWDLDEIVRTETIVFDIFDALASLAAIASVSVGIIYYFYPSSLKTPVHFRFGSRRAYEKAIHSVAAAEAGVLVVGGAPHSHRRSSVIPVHVSDSDEADSNDNSKIIVTRIADQRSSSSSTNDAATAIPAW</sequence>